<keyword evidence="2" id="KW-0812">Transmembrane</keyword>
<dbReference type="Proteomes" id="UP000268016">
    <property type="component" value="Unassembled WGS sequence"/>
</dbReference>
<dbReference type="RefSeq" id="WP_123643436.1">
    <property type="nucleotide sequence ID" value="NZ_ML119089.1"/>
</dbReference>
<reference evidence="3 4" key="1">
    <citation type="submission" date="2018-10" db="EMBL/GenBank/DDBJ databases">
        <title>Histidinibacterium lentulum gen. nov., sp. nov., a marine bacterium from the culture broth of Picochlorum sp. 122.</title>
        <authorList>
            <person name="Wang G."/>
        </authorList>
    </citation>
    <scope>NUCLEOTIDE SEQUENCE [LARGE SCALE GENOMIC DNA]</scope>
    <source>
        <strain evidence="3 4">B17</strain>
    </source>
</reference>
<proteinExistence type="predicted"/>
<organism evidence="3 4">
    <name type="scientific">Histidinibacterium lentulum</name>
    <dbReference type="NCBI Taxonomy" id="2480588"/>
    <lineage>
        <taxon>Bacteria</taxon>
        <taxon>Pseudomonadati</taxon>
        <taxon>Pseudomonadota</taxon>
        <taxon>Alphaproteobacteria</taxon>
        <taxon>Rhodobacterales</taxon>
        <taxon>Paracoccaceae</taxon>
        <taxon>Histidinibacterium</taxon>
    </lineage>
</organism>
<sequence>MTDTTTYPAPRRLDREAMGWFSRAEAWLDDRGKGAWIAAMVLGFILFWPVGLALLAYMIWSKRMFSGNCGKRRQHTTSSYRAATRSSGNMAFDAYKTETLRRLEEEQASFEAFLERLREAKDKAEFDQFMDDRARAARADDEGSSSRMDDRGQAPA</sequence>
<evidence type="ECO:0000313" key="3">
    <source>
        <dbReference type="EMBL" id="ROT98567.1"/>
    </source>
</evidence>
<evidence type="ECO:0000256" key="1">
    <source>
        <dbReference type="SAM" id="MobiDB-lite"/>
    </source>
</evidence>
<dbReference type="EMBL" id="RDRB01000009">
    <property type="protein sequence ID" value="ROT98567.1"/>
    <property type="molecule type" value="Genomic_DNA"/>
</dbReference>
<feature type="compositionally biased region" description="Basic and acidic residues" evidence="1">
    <location>
        <begin position="147"/>
        <end position="156"/>
    </location>
</feature>
<feature type="transmembrane region" description="Helical" evidence="2">
    <location>
        <begin position="35"/>
        <end position="60"/>
    </location>
</feature>
<gene>
    <name evidence="3" type="ORF">EAT49_16650</name>
</gene>
<dbReference type="AlphaFoldDB" id="A0A3N2QTL6"/>
<keyword evidence="2" id="KW-1133">Transmembrane helix</keyword>
<keyword evidence="4" id="KW-1185">Reference proteome</keyword>
<dbReference type="Pfam" id="PF11014">
    <property type="entry name" value="DUF2852"/>
    <property type="match status" value="1"/>
</dbReference>
<feature type="region of interest" description="Disordered" evidence="1">
    <location>
        <begin position="135"/>
        <end position="156"/>
    </location>
</feature>
<keyword evidence="2" id="KW-0472">Membrane</keyword>
<evidence type="ECO:0000313" key="4">
    <source>
        <dbReference type="Proteomes" id="UP000268016"/>
    </source>
</evidence>
<accession>A0A3N2QTL6</accession>
<dbReference type="OrthoDB" id="9806878at2"/>
<dbReference type="InterPro" id="IPR021273">
    <property type="entry name" value="DUF2852"/>
</dbReference>
<comment type="caution">
    <text evidence="3">The sequence shown here is derived from an EMBL/GenBank/DDBJ whole genome shotgun (WGS) entry which is preliminary data.</text>
</comment>
<name>A0A3N2QTL6_9RHOB</name>
<protein>
    <submittedName>
        <fullName evidence="3">DUF2852 domain-containing protein</fullName>
    </submittedName>
</protein>
<evidence type="ECO:0000256" key="2">
    <source>
        <dbReference type="SAM" id="Phobius"/>
    </source>
</evidence>